<dbReference type="Pfam" id="PF00403">
    <property type="entry name" value="HMA"/>
    <property type="match status" value="1"/>
</dbReference>
<name>A0A292YRV8_9BACL</name>
<feature type="domain" description="HMA" evidence="1">
    <location>
        <begin position="1"/>
        <end position="53"/>
    </location>
</feature>
<accession>A0A292YRV8</accession>
<evidence type="ECO:0000313" key="2">
    <source>
        <dbReference type="EMBL" id="GAX91651.1"/>
    </source>
</evidence>
<dbReference type="AlphaFoldDB" id="A0A292YRV8"/>
<dbReference type="Gene3D" id="3.30.70.100">
    <property type="match status" value="1"/>
</dbReference>
<keyword evidence="3" id="KW-1185">Reference proteome</keyword>
<protein>
    <submittedName>
        <fullName evidence="2">Copper-translocating P-type ATPase</fullName>
    </submittedName>
</protein>
<dbReference type="SUPFAM" id="SSF55008">
    <property type="entry name" value="HMA, heavy metal-associated domain"/>
    <property type="match status" value="1"/>
</dbReference>
<dbReference type="GO" id="GO:0046872">
    <property type="term" value="F:metal ion binding"/>
    <property type="evidence" value="ECO:0007669"/>
    <property type="project" value="InterPro"/>
</dbReference>
<dbReference type="EMBL" id="BDUF01000106">
    <property type="protein sequence ID" value="GAX91651.1"/>
    <property type="molecule type" value="Genomic_DNA"/>
</dbReference>
<dbReference type="InterPro" id="IPR006121">
    <property type="entry name" value="HMA_dom"/>
</dbReference>
<dbReference type="Proteomes" id="UP000217785">
    <property type="component" value="Unassembled WGS sequence"/>
</dbReference>
<dbReference type="PROSITE" id="PS50846">
    <property type="entry name" value="HMA_2"/>
    <property type="match status" value="1"/>
</dbReference>
<reference evidence="3" key="1">
    <citation type="submission" date="2017-07" db="EMBL/GenBank/DDBJ databases">
        <title>Draft genome sequence of Effusibacillus lacus strain skLN1.</title>
        <authorList>
            <person name="Watanabe M."/>
            <person name="Kojima H."/>
            <person name="Fukui M."/>
        </authorList>
    </citation>
    <scope>NUCLEOTIDE SEQUENCE [LARGE SCALE GENOMIC DNA]</scope>
    <source>
        <strain evidence="3">skLN1</strain>
    </source>
</reference>
<organism evidence="2 3">
    <name type="scientific">Effusibacillus lacus</name>
    <dbReference type="NCBI Taxonomy" id="1348429"/>
    <lineage>
        <taxon>Bacteria</taxon>
        <taxon>Bacillati</taxon>
        <taxon>Bacillota</taxon>
        <taxon>Bacilli</taxon>
        <taxon>Bacillales</taxon>
        <taxon>Alicyclobacillaceae</taxon>
        <taxon>Effusibacillus</taxon>
    </lineage>
</organism>
<gene>
    <name evidence="2" type="ORF">EFBL_3341</name>
</gene>
<evidence type="ECO:0000313" key="3">
    <source>
        <dbReference type="Proteomes" id="UP000217785"/>
    </source>
</evidence>
<comment type="caution">
    <text evidence="2">The sequence shown here is derived from an EMBL/GenBank/DDBJ whole genome shotgun (WGS) entry which is preliminary data.</text>
</comment>
<evidence type="ECO:0000259" key="1">
    <source>
        <dbReference type="PROSITE" id="PS50846"/>
    </source>
</evidence>
<proteinExistence type="predicted"/>
<dbReference type="InterPro" id="IPR036163">
    <property type="entry name" value="HMA_dom_sf"/>
</dbReference>
<sequence>MKQAITKVAGVQSVNVGELQKDGSATVEVSYNPDQTKIEQIHEAVKKLGYGIQ</sequence>